<evidence type="ECO:0000313" key="5">
    <source>
        <dbReference type="Proteomes" id="UP000600365"/>
    </source>
</evidence>
<dbReference type="Proteomes" id="UP000600365">
    <property type="component" value="Unassembled WGS sequence"/>
</dbReference>
<gene>
    <name evidence="4" type="ORF">GCM10011579_056690</name>
</gene>
<dbReference type="InterPro" id="IPR038970">
    <property type="entry name" value="Lyase_8"/>
</dbReference>
<dbReference type="GO" id="GO:0016829">
    <property type="term" value="F:lyase activity"/>
    <property type="evidence" value="ECO:0007669"/>
    <property type="project" value="InterPro"/>
</dbReference>
<dbReference type="AlphaFoldDB" id="A0A918D7N2"/>
<reference evidence="4 5" key="1">
    <citation type="journal article" date="2014" name="Int. J. Syst. Evol. Microbiol.">
        <title>Complete genome sequence of Corynebacterium casei LMG S-19264T (=DSM 44701T), isolated from a smear-ripened cheese.</title>
        <authorList>
            <consortium name="US DOE Joint Genome Institute (JGI-PGF)"/>
            <person name="Walter F."/>
            <person name="Albersmeier A."/>
            <person name="Kalinowski J."/>
            <person name="Ruckert C."/>
        </authorList>
    </citation>
    <scope>NUCLEOTIDE SEQUENCE [LARGE SCALE GENOMIC DNA]</scope>
    <source>
        <strain evidence="4 5">CGMCC 4.7111</strain>
    </source>
</reference>
<evidence type="ECO:0000313" key="4">
    <source>
        <dbReference type="EMBL" id="GGN76072.1"/>
    </source>
</evidence>
<proteinExistence type="predicted"/>
<protein>
    <recommendedName>
        <fullName evidence="3">Polysaccharide lyase 8 N-terminal alpha-helical domain-containing protein</fullName>
    </recommendedName>
</protein>
<dbReference type="InterPro" id="IPR006311">
    <property type="entry name" value="TAT_signal"/>
</dbReference>
<evidence type="ECO:0000256" key="2">
    <source>
        <dbReference type="SAM" id="SignalP"/>
    </source>
</evidence>
<sequence>MTPTRRMFLLAAALTAAASAPSPAAADEDDEYATLRRRWLDIALGTGYEPTAEPYASRLRETGELARGFGATMTPTAGSLWPGYPFDPPSGITQSYSRLWTMTQAYVQEGTGSTGDETLLAQVISGLDHLSATVYNPSTTRYGNWWEWQIGSPRLLMDIVAALHDELTRPRREAACAAVDNRRSPPLRGHGPRRAPRPGFRRGHLHGLRADRALRVRQRGEPARLAHGCGDDAVVGRRTLGAGRSVHRLVLAHRGLVPAARNDRVHQATCRQGGR</sequence>
<dbReference type="SUPFAM" id="SSF48230">
    <property type="entry name" value="Chondroitin AC/alginate lyase"/>
    <property type="match status" value="1"/>
</dbReference>
<feature type="signal peptide" evidence="2">
    <location>
        <begin position="1"/>
        <end position="26"/>
    </location>
</feature>
<dbReference type="InterPro" id="IPR012970">
    <property type="entry name" value="Lyase_8_alpha_N"/>
</dbReference>
<dbReference type="PANTHER" id="PTHR38481">
    <property type="entry name" value="HYALURONATE LYASE"/>
    <property type="match status" value="1"/>
</dbReference>
<evidence type="ECO:0000259" key="3">
    <source>
        <dbReference type="Pfam" id="PF08124"/>
    </source>
</evidence>
<feature type="domain" description="Polysaccharide lyase 8 N-terminal alpha-helical" evidence="3">
    <location>
        <begin position="39"/>
        <end position="182"/>
    </location>
</feature>
<dbReference type="EMBL" id="BMMM01000011">
    <property type="protein sequence ID" value="GGN76072.1"/>
    <property type="molecule type" value="Genomic_DNA"/>
</dbReference>
<feature type="region of interest" description="Disordered" evidence="1">
    <location>
        <begin position="178"/>
        <end position="203"/>
    </location>
</feature>
<dbReference type="PANTHER" id="PTHR38481:SF1">
    <property type="entry name" value="HYALURONATE LYASE"/>
    <property type="match status" value="1"/>
</dbReference>
<comment type="caution">
    <text evidence="4">The sequence shown here is derived from an EMBL/GenBank/DDBJ whole genome shotgun (WGS) entry which is preliminary data.</text>
</comment>
<organism evidence="4 5">
    <name type="scientific">Streptomyces albiflavescens</name>
    <dbReference type="NCBI Taxonomy" id="1623582"/>
    <lineage>
        <taxon>Bacteria</taxon>
        <taxon>Bacillati</taxon>
        <taxon>Actinomycetota</taxon>
        <taxon>Actinomycetes</taxon>
        <taxon>Kitasatosporales</taxon>
        <taxon>Streptomycetaceae</taxon>
        <taxon>Streptomyces</taxon>
    </lineage>
</organism>
<evidence type="ECO:0000256" key="1">
    <source>
        <dbReference type="SAM" id="MobiDB-lite"/>
    </source>
</evidence>
<feature type="compositionally biased region" description="Basic residues" evidence="1">
    <location>
        <begin position="190"/>
        <end position="203"/>
    </location>
</feature>
<keyword evidence="2" id="KW-0732">Signal</keyword>
<dbReference type="Gene3D" id="1.50.10.100">
    <property type="entry name" value="Chondroitin AC/alginate lyase"/>
    <property type="match status" value="1"/>
</dbReference>
<keyword evidence="5" id="KW-1185">Reference proteome</keyword>
<accession>A0A918D7N2</accession>
<dbReference type="InterPro" id="IPR008929">
    <property type="entry name" value="Chondroitin_lyas"/>
</dbReference>
<dbReference type="Pfam" id="PF08124">
    <property type="entry name" value="Lyase_8_N"/>
    <property type="match status" value="1"/>
</dbReference>
<dbReference type="PROSITE" id="PS51318">
    <property type="entry name" value="TAT"/>
    <property type="match status" value="1"/>
</dbReference>
<feature type="chain" id="PRO_5038128691" description="Polysaccharide lyase 8 N-terminal alpha-helical domain-containing protein" evidence="2">
    <location>
        <begin position="27"/>
        <end position="275"/>
    </location>
</feature>
<name>A0A918D7N2_9ACTN</name>